<sequence>MGPQRMRPDRSDTVLLGAVLLCCCALTIAKAIQKREISPDMLFQAKDKRPFCNAFTGCGRKRSDLSLLEEAAGGPPQPPAGADSRLWEDLLATLLRARQEQARQ</sequence>
<dbReference type="Proteomes" id="UP000440578">
    <property type="component" value="Unassembled WGS sequence"/>
</dbReference>
<dbReference type="EMBL" id="VIIS01002216">
    <property type="protein sequence ID" value="KAF0287007.1"/>
    <property type="molecule type" value="Genomic_DNA"/>
</dbReference>
<dbReference type="OrthoDB" id="6134464at2759"/>
<organism evidence="1 2">
    <name type="scientific">Amphibalanus amphitrite</name>
    <name type="common">Striped barnacle</name>
    <name type="synonym">Balanus amphitrite</name>
    <dbReference type="NCBI Taxonomy" id="1232801"/>
    <lineage>
        <taxon>Eukaryota</taxon>
        <taxon>Metazoa</taxon>
        <taxon>Ecdysozoa</taxon>
        <taxon>Arthropoda</taxon>
        <taxon>Crustacea</taxon>
        <taxon>Multicrustacea</taxon>
        <taxon>Cirripedia</taxon>
        <taxon>Thoracica</taxon>
        <taxon>Thoracicalcarea</taxon>
        <taxon>Balanomorpha</taxon>
        <taxon>Balanoidea</taxon>
        <taxon>Balanidae</taxon>
        <taxon>Amphibalaninae</taxon>
        <taxon>Amphibalanus</taxon>
    </lineage>
</organism>
<gene>
    <name evidence="1" type="primary">CCAP</name>
    <name evidence="1" type="ORF">FJT64_014487</name>
</gene>
<dbReference type="InterPro" id="IPR024276">
    <property type="entry name" value="CCAP"/>
</dbReference>
<accession>A0A6A4UTH7</accession>
<reference evidence="1 2" key="1">
    <citation type="submission" date="2019-07" db="EMBL/GenBank/DDBJ databases">
        <title>Draft genome assembly of a fouling barnacle, Amphibalanus amphitrite (Darwin, 1854): The first reference genome for Thecostraca.</title>
        <authorList>
            <person name="Kim W."/>
        </authorList>
    </citation>
    <scope>NUCLEOTIDE SEQUENCE [LARGE SCALE GENOMIC DNA]</scope>
    <source>
        <strain evidence="1">SNU_AA5</strain>
        <tissue evidence="1">Soma without cirri and trophi</tissue>
    </source>
</reference>
<dbReference type="AlphaFoldDB" id="A0A6A4UTH7"/>
<name>A0A6A4UTH7_AMPAM</name>
<protein>
    <submittedName>
        <fullName evidence="1">Cardioactive peptide</fullName>
    </submittedName>
</protein>
<dbReference type="Pfam" id="PF11105">
    <property type="entry name" value="CCAP"/>
    <property type="match status" value="1"/>
</dbReference>
<keyword evidence="2" id="KW-1185">Reference proteome</keyword>
<evidence type="ECO:0000313" key="2">
    <source>
        <dbReference type="Proteomes" id="UP000440578"/>
    </source>
</evidence>
<comment type="caution">
    <text evidence="1">The sequence shown here is derived from an EMBL/GenBank/DDBJ whole genome shotgun (WGS) entry which is preliminary data.</text>
</comment>
<proteinExistence type="predicted"/>
<evidence type="ECO:0000313" key="1">
    <source>
        <dbReference type="EMBL" id="KAF0287007.1"/>
    </source>
</evidence>